<name>A0A2K1K6Y3_PHYPA</name>
<feature type="region of interest" description="Disordered" evidence="2">
    <location>
        <begin position="492"/>
        <end position="515"/>
    </location>
</feature>
<keyword evidence="1" id="KW-0862">Zinc</keyword>
<evidence type="ECO:0000313" key="6">
    <source>
        <dbReference type="Proteomes" id="UP000006727"/>
    </source>
</evidence>
<dbReference type="RefSeq" id="XP_024382169.1">
    <property type="nucleotide sequence ID" value="XM_024526401.2"/>
</dbReference>
<evidence type="ECO:0000313" key="5">
    <source>
        <dbReference type="EnsemblPlants" id="Pp3c8_12390V3.1"/>
    </source>
</evidence>
<dbReference type="Proteomes" id="UP000006727">
    <property type="component" value="Chromosome 8"/>
</dbReference>
<keyword evidence="1" id="KW-0479">Metal-binding</keyword>
<dbReference type="InterPro" id="IPR036875">
    <property type="entry name" value="Znf_CCHC_sf"/>
</dbReference>
<dbReference type="Gene3D" id="4.10.60.10">
    <property type="entry name" value="Zinc finger, CCHC-type"/>
    <property type="match status" value="1"/>
</dbReference>
<accession>A0A2K1K6Y3</accession>
<organism evidence="4">
    <name type="scientific">Physcomitrium patens</name>
    <name type="common">Spreading-leaved earth moss</name>
    <name type="synonym">Physcomitrella patens</name>
    <dbReference type="NCBI Taxonomy" id="3218"/>
    <lineage>
        <taxon>Eukaryota</taxon>
        <taxon>Viridiplantae</taxon>
        <taxon>Streptophyta</taxon>
        <taxon>Embryophyta</taxon>
        <taxon>Bryophyta</taxon>
        <taxon>Bryophytina</taxon>
        <taxon>Bryopsida</taxon>
        <taxon>Funariidae</taxon>
        <taxon>Funariales</taxon>
        <taxon>Funariaceae</taxon>
        <taxon>Physcomitrium</taxon>
    </lineage>
</organism>
<keyword evidence="6" id="KW-1185">Reference proteome</keyword>
<evidence type="ECO:0000313" key="4">
    <source>
        <dbReference type="EMBL" id="PNR49540.1"/>
    </source>
</evidence>
<reference evidence="4 6" key="2">
    <citation type="journal article" date="2018" name="Plant J.">
        <title>The Physcomitrella patens chromosome-scale assembly reveals moss genome structure and evolution.</title>
        <authorList>
            <person name="Lang D."/>
            <person name="Ullrich K.K."/>
            <person name="Murat F."/>
            <person name="Fuchs J."/>
            <person name="Jenkins J."/>
            <person name="Haas F.B."/>
            <person name="Piednoel M."/>
            <person name="Gundlach H."/>
            <person name="Van Bel M."/>
            <person name="Meyberg R."/>
            <person name="Vives C."/>
            <person name="Morata J."/>
            <person name="Symeonidi A."/>
            <person name="Hiss M."/>
            <person name="Muchero W."/>
            <person name="Kamisugi Y."/>
            <person name="Saleh O."/>
            <person name="Blanc G."/>
            <person name="Decker E.L."/>
            <person name="van Gessel N."/>
            <person name="Grimwood J."/>
            <person name="Hayes R.D."/>
            <person name="Graham S.W."/>
            <person name="Gunter L.E."/>
            <person name="McDaniel S.F."/>
            <person name="Hoernstein S.N.W."/>
            <person name="Larsson A."/>
            <person name="Li F.W."/>
            <person name="Perroud P.F."/>
            <person name="Phillips J."/>
            <person name="Ranjan P."/>
            <person name="Rokshar D.S."/>
            <person name="Rothfels C.J."/>
            <person name="Schneider L."/>
            <person name="Shu S."/>
            <person name="Stevenson D.W."/>
            <person name="Thummler F."/>
            <person name="Tillich M."/>
            <person name="Villarreal Aguilar J.C."/>
            <person name="Widiez T."/>
            <person name="Wong G.K."/>
            <person name="Wymore A."/>
            <person name="Zhang Y."/>
            <person name="Zimmer A.D."/>
            <person name="Quatrano R.S."/>
            <person name="Mayer K.F.X."/>
            <person name="Goodstein D."/>
            <person name="Casacuberta J.M."/>
            <person name="Vandepoele K."/>
            <person name="Reski R."/>
            <person name="Cuming A.C."/>
            <person name="Tuskan G.A."/>
            <person name="Maumus F."/>
            <person name="Salse J."/>
            <person name="Schmutz J."/>
            <person name="Rensing S.A."/>
        </authorList>
    </citation>
    <scope>NUCLEOTIDE SEQUENCE [LARGE SCALE GENOMIC DNA]</scope>
    <source>
        <strain evidence="5 6">cv. Gransden 2004</strain>
    </source>
</reference>
<feature type="region of interest" description="Disordered" evidence="2">
    <location>
        <begin position="326"/>
        <end position="364"/>
    </location>
</feature>
<dbReference type="EnsemblPlants" id="Pp3c8_12390V3.1">
    <property type="protein sequence ID" value="Pp3c8_12390V3.1"/>
    <property type="gene ID" value="Pp3c8_12390"/>
</dbReference>
<evidence type="ECO:0000259" key="3">
    <source>
        <dbReference type="PROSITE" id="PS50158"/>
    </source>
</evidence>
<dbReference type="PANTHER" id="PTHR13316:SF0">
    <property type="entry name" value="ZINC FINGER CCHC DOMAIN-CONTAINING PROTEIN 8"/>
    <property type="match status" value="1"/>
</dbReference>
<dbReference type="GO" id="GO:0003723">
    <property type="term" value="F:RNA binding"/>
    <property type="evidence" value="ECO:0000318"/>
    <property type="project" value="GO_Central"/>
</dbReference>
<dbReference type="OrthoDB" id="8026949at2759"/>
<reference evidence="4 6" key="1">
    <citation type="journal article" date="2008" name="Science">
        <title>The Physcomitrella genome reveals evolutionary insights into the conquest of land by plants.</title>
        <authorList>
            <person name="Rensing S."/>
            <person name="Lang D."/>
            <person name="Zimmer A."/>
            <person name="Terry A."/>
            <person name="Salamov A."/>
            <person name="Shapiro H."/>
            <person name="Nishiyama T."/>
            <person name="Perroud P.-F."/>
            <person name="Lindquist E."/>
            <person name="Kamisugi Y."/>
            <person name="Tanahashi T."/>
            <person name="Sakakibara K."/>
            <person name="Fujita T."/>
            <person name="Oishi K."/>
            <person name="Shin-I T."/>
            <person name="Kuroki Y."/>
            <person name="Toyoda A."/>
            <person name="Suzuki Y."/>
            <person name="Hashimoto A."/>
            <person name="Yamaguchi K."/>
            <person name="Sugano A."/>
            <person name="Kohara Y."/>
            <person name="Fujiyama A."/>
            <person name="Anterola A."/>
            <person name="Aoki S."/>
            <person name="Ashton N."/>
            <person name="Barbazuk W.B."/>
            <person name="Barker E."/>
            <person name="Bennetzen J."/>
            <person name="Bezanilla M."/>
            <person name="Blankenship R."/>
            <person name="Cho S.H."/>
            <person name="Dutcher S."/>
            <person name="Estelle M."/>
            <person name="Fawcett J.A."/>
            <person name="Gundlach H."/>
            <person name="Hanada K."/>
            <person name="Heyl A."/>
            <person name="Hicks K.A."/>
            <person name="Hugh J."/>
            <person name="Lohr M."/>
            <person name="Mayer K."/>
            <person name="Melkozernov A."/>
            <person name="Murata T."/>
            <person name="Nelson D."/>
            <person name="Pils B."/>
            <person name="Prigge M."/>
            <person name="Reiss B."/>
            <person name="Renner T."/>
            <person name="Rombauts S."/>
            <person name="Rushton P."/>
            <person name="Sanderfoot A."/>
            <person name="Schween G."/>
            <person name="Shiu S.-H."/>
            <person name="Stueber K."/>
            <person name="Theodoulou F.L."/>
            <person name="Tu H."/>
            <person name="Van de Peer Y."/>
            <person name="Verrier P.J."/>
            <person name="Waters E."/>
            <person name="Wood A."/>
            <person name="Yang L."/>
            <person name="Cove D."/>
            <person name="Cuming A."/>
            <person name="Hasebe M."/>
            <person name="Lucas S."/>
            <person name="Mishler D.B."/>
            <person name="Reski R."/>
            <person name="Grigoriev I."/>
            <person name="Quatrano R.S."/>
            <person name="Boore J.L."/>
        </authorList>
    </citation>
    <scope>NUCLEOTIDE SEQUENCE [LARGE SCALE GENOMIC DNA]</scope>
    <source>
        <strain evidence="5 6">cv. Gransden 2004</strain>
    </source>
</reference>
<dbReference type="GO" id="GO:0006396">
    <property type="term" value="P:RNA processing"/>
    <property type="evidence" value="ECO:0000318"/>
    <property type="project" value="GO_Central"/>
</dbReference>
<dbReference type="PROSITE" id="PS50158">
    <property type="entry name" value="ZF_CCHC"/>
    <property type="match status" value="1"/>
</dbReference>
<feature type="region of interest" description="Disordered" evidence="2">
    <location>
        <begin position="1"/>
        <end position="23"/>
    </location>
</feature>
<feature type="region of interest" description="Disordered" evidence="2">
    <location>
        <begin position="417"/>
        <end position="441"/>
    </location>
</feature>
<feature type="compositionally biased region" description="Polar residues" evidence="2">
    <location>
        <begin position="339"/>
        <end position="364"/>
    </location>
</feature>
<reference evidence="5" key="3">
    <citation type="submission" date="2020-12" db="UniProtKB">
        <authorList>
            <consortium name="EnsemblPlants"/>
        </authorList>
    </citation>
    <scope>IDENTIFICATION</scope>
</reference>
<keyword evidence="1" id="KW-0863">Zinc-finger</keyword>
<dbReference type="STRING" id="3218.A0A2K1K6Y3"/>
<dbReference type="Gramene" id="Pp3c8_12390V3.2">
    <property type="protein sequence ID" value="Pp3c8_12390V3.2"/>
    <property type="gene ID" value="Pp3c8_12390"/>
</dbReference>
<dbReference type="GeneID" id="112285505"/>
<protein>
    <recommendedName>
        <fullName evidence="3">CCHC-type domain-containing protein</fullName>
    </recommendedName>
</protein>
<dbReference type="GO" id="GO:0071013">
    <property type="term" value="C:catalytic step 2 spliceosome"/>
    <property type="evidence" value="ECO:0000318"/>
    <property type="project" value="GO_Central"/>
</dbReference>
<feature type="compositionally biased region" description="Acidic residues" evidence="2">
    <location>
        <begin position="1"/>
        <end position="19"/>
    </location>
</feature>
<dbReference type="RefSeq" id="XP_024382171.1">
    <property type="nucleotide sequence ID" value="XM_024526403.2"/>
</dbReference>
<evidence type="ECO:0000256" key="1">
    <source>
        <dbReference type="PROSITE-ProRule" id="PRU00047"/>
    </source>
</evidence>
<gene>
    <name evidence="5" type="primary">LOC112285505</name>
    <name evidence="4" type="ORF">PHYPA_011436</name>
</gene>
<sequence>MESVDAEVEIDMEISDDEQESCKGRVVAEQVVDDEGIKHGYPGDPSITSKTQFSRKRKWSAPVEITPSVRVEYHHLSKASRKKLQELLRDWSLWQGYHSRHSSSESMENLVESGKEEYYPALQVGPAGSSFSVSFWVDKPLKHARSKEPGDNSGLVGPNLPDLREGEADVPLYDRVISSLSSQEPRKDGCVQLEREEARCFNCGSYSHALRDCKRPWNYEAINSARSNHASKKIFSSGPRTASRYYEAHPSIEEPDRTPKQLYKTGEHGHLSSDTSKDLSRATFGPDKKEEKTNKLPNTDDNEEGEIVDDVDSSCVEELYIAFSPDATSQADRIPDFSGTRTPSSNSPPERTWRSPSVTYSPPSQMPFNNHHQRSFAYPAQHHPFTHTPPSVHYNGMNPPRIRDDRQFQRSWEDRNTYHYPEHSSSPHPVSAPSPPIAIPTTKKEEDDWELNFESSVYHPEDTRSFVGVPGMTEQYTPLTRRPSLTVSTIAGFSPPDPSQLSPTGSGYGDSFRPSPIPQTSVQYHLSYQSTLVRQPSCPTTSEAWEKAQAALSSLQSGENGSGR</sequence>
<dbReference type="PaxDb" id="3218-PP1S62_169V6.1"/>
<feature type="compositionally biased region" description="Acidic residues" evidence="2">
    <location>
        <begin position="300"/>
        <end position="309"/>
    </location>
</feature>
<dbReference type="Gramene" id="Pp3c8_12390V3.1">
    <property type="protein sequence ID" value="Pp3c8_12390V3.1"/>
    <property type="gene ID" value="Pp3c8_12390"/>
</dbReference>
<dbReference type="EMBL" id="ABEU02000008">
    <property type="protein sequence ID" value="PNR49540.1"/>
    <property type="molecule type" value="Genomic_DNA"/>
</dbReference>
<dbReference type="InterPro" id="IPR001878">
    <property type="entry name" value="Znf_CCHC"/>
</dbReference>
<feature type="domain" description="CCHC-type" evidence="3">
    <location>
        <begin position="199"/>
        <end position="215"/>
    </location>
</feature>
<dbReference type="InterPro" id="IPR052115">
    <property type="entry name" value="NEXT_complex_subunit_ZCCHC8"/>
</dbReference>
<dbReference type="RefSeq" id="XP_024382170.1">
    <property type="nucleotide sequence ID" value="XM_024526402.2"/>
</dbReference>
<feature type="region of interest" description="Disordered" evidence="2">
    <location>
        <begin position="34"/>
        <end position="53"/>
    </location>
</feature>
<dbReference type="SUPFAM" id="SSF57756">
    <property type="entry name" value="Retrovirus zinc finger-like domains"/>
    <property type="match status" value="1"/>
</dbReference>
<evidence type="ECO:0000256" key="2">
    <source>
        <dbReference type="SAM" id="MobiDB-lite"/>
    </source>
</evidence>
<dbReference type="GO" id="GO:0008270">
    <property type="term" value="F:zinc ion binding"/>
    <property type="evidence" value="ECO:0007669"/>
    <property type="project" value="UniProtKB-KW"/>
</dbReference>
<proteinExistence type="predicted"/>
<dbReference type="AlphaFoldDB" id="A0A2K1K6Y3"/>
<dbReference type="EnsemblPlants" id="Pp3c8_12390V3.2">
    <property type="protein sequence ID" value="Pp3c8_12390V3.2"/>
    <property type="gene ID" value="Pp3c8_12390"/>
</dbReference>
<feature type="compositionally biased region" description="Basic and acidic residues" evidence="2">
    <location>
        <begin position="246"/>
        <end position="294"/>
    </location>
</feature>
<dbReference type="PANTHER" id="PTHR13316">
    <property type="entry name" value="ZINC FINGER, CCHC DOMAIN CONTAINING 8"/>
    <property type="match status" value="1"/>
</dbReference>
<feature type="region of interest" description="Disordered" evidence="2">
    <location>
        <begin position="232"/>
        <end position="309"/>
    </location>
</feature>